<evidence type="ECO:0000259" key="2">
    <source>
        <dbReference type="Pfam" id="PF02470"/>
    </source>
</evidence>
<evidence type="ECO:0000313" key="4">
    <source>
        <dbReference type="EMBL" id="CAJ1579107.1"/>
    </source>
</evidence>
<dbReference type="NCBIfam" id="TIGR00996">
    <property type="entry name" value="Mtu_fam_mce"/>
    <property type="match status" value="1"/>
</dbReference>
<feature type="domain" description="Mammalian cell entry C-terminal" evidence="3">
    <location>
        <begin position="124"/>
        <end position="342"/>
    </location>
</feature>
<evidence type="ECO:0000259" key="3">
    <source>
        <dbReference type="Pfam" id="PF11887"/>
    </source>
</evidence>
<name>A0ABM9M8R3_9MYCO</name>
<organism evidence="4 5">
    <name type="scientific">[Mycobacterium] wendilense</name>
    <dbReference type="NCBI Taxonomy" id="3064284"/>
    <lineage>
        <taxon>Bacteria</taxon>
        <taxon>Bacillati</taxon>
        <taxon>Actinomycetota</taxon>
        <taxon>Actinomycetes</taxon>
        <taxon>Mycobacteriales</taxon>
        <taxon>Mycobacteriaceae</taxon>
        <taxon>Mycolicibacter</taxon>
    </lineage>
</organism>
<evidence type="ECO:0000256" key="1">
    <source>
        <dbReference type="SAM" id="Phobius"/>
    </source>
</evidence>
<keyword evidence="1" id="KW-0472">Membrane</keyword>
<dbReference type="InterPro" id="IPR052336">
    <property type="entry name" value="MlaD_Phospholipid_Transporter"/>
</dbReference>
<dbReference type="InterPro" id="IPR024516">
    <property type="entry name" value="Mce_C"/>
</dbReference>
<gene>
    <name evidence="4" type="ORF">MU0050_000342</name>
</gene>
<reference evidence="4 5" key="1">
    <citation type="submission" date="2023-08" db="EMBL/GenBank/DDBJ databases">
        <authorList>
            <person name="Folkvardsen B D."/>
            <person name="Norman A."/>
        </authorList>
    </citation>
    <scope>NUCLEOTIDE SEQUENCE [LARGE SCALE GENOMIC DNA]</scope>
    <source>
        <strain evidence="4 5">Mu0050</strain>
    </source>
</reference>
<dbReference type="EMBL" id="OY726395">
    <property type="protein sequence ID" value="CAJ1579107.1"/>
    <property type="molecule type" value="Genomic_DNA"/>
</dbReference>
<feature type="transmembrane region" description="Helical" evidence="1">
    <location>
        <begin position="12"/>
        <end position="35"/>
    </location>
</feature>
<dbReference type="Proteomes" id="UP001190466">
    <property type="component" value="Chromosome"/>
</dbReference>
<sequence>MERNSWIFRILPAWWTVLFAVGSISFVMICSAFFAGTFQSYVPITLTADRTGLVMESGAKVKMRGIEVGRVATFDRHDAATTLQLELSPQLSRHIPENVTAELRATTLFGAKYVELLYPDDPSSEAISAGAVVRAANTTTEINTVYQSLVNVLGQIDPPKLNAVLTALAEGVRGQGDRIGEATTAANEVLTTVNPRMPTVRENWLAIGRFSDAYDAAGHDILLTLDALSTTAETITEHSTDLDALLISSIGMSRAGIDLLGPNRDNLIEAINLLEPTTGLLRTYNPIYTCLLMGAQWFLDNGGNDALGGNGRSAVLDSGFNWGDDPYRYPDHLQIVAAKGGPGGRPGCGSLPDASKNFPVRQLVTNTGWGTGNDIRTNPGVGDPWWANFFPVTRAVPEAPSIRGQSQPPPPEPAP</sequence>
<keyword evidence="1" id="KW-1133">Transmembrane helix</keyword>
<dbReference type="InterPro" id="IPR005693">
    <property type="entry name" value="Mce"/>
</dbReference>
<protein>
    <submittedName>
        <fullName evidence="4">MCE family protein</fullName>
    </submittedName>
</protein>
<accession>A0ABM9M8R3</accession>
<feature type="domain" description="Mce/MlaD" evidence="2">
    <location>
        <begin position="41"/>
        <end position="117"/>
    </location>
</feature>
<dbReference type="RefSeq" id="WP_316513843.1">
    <property type="nucleotide sequence ID" value="NZ_OY726395.1"/>
</dbReference>
<dbReference type="InterPro" id="IPR003399">
    <property type="entry name" value="Mce/MlaD"/>
</dbReference>
<dbReference type="PANTHER" id="PTHR33371">
    <property type="entry name" value="INTERMEMBRANE PHOSPHOLIPID TRANSPORT SYSTEM BINDING PROTEIN MLAD-RELATED"/>
    <property type="match status" value="1"/>
</dbReference>
<dbReference type="Pfam" id="PF02470">
    <property type="entry name" value="MlaD"/>
    <property type="match status" value="1"/>
</dbReference>
<evidence type="ECO:0000313" key="5">
    <source>
        <dbReference type="Proteomes" id="UP001190466"/>
    </source>
</evidence>
<dbReference type="PANTHER" id="PTHR33371:SF19">
    <property type="entry name" value="MCE-FAMILY PROTEIN MCE4A"/>
    <property type="match status" value="1"/>
</dbReference>
<keyword evidence="5" id="KW-1185">Reference proteome</keyword>
<dbReference type="Pfam" id="PF11887">
    <property type="entry name" value="Mce4_CUP1"/>
    <property type="match status" value="1"/>
</dbReference>
<proteinExistence type="predicted"/>
<keyword evidence="1" id="KW-0812">Transmembrane</keyword>